<dbReference type="SMART" id="SM00409">
    <property type="entry name" value="IG"/>
    <property type="match status" value="1"/>
</dbReference>
<dbReference type="GO" id="GO:0010001">
    <property type="term" value="P:glial cell differentiation"/>
    <property type="evidence" value="ECO:0007669"/>
    <property type="project" value="TreeGrafter"/>
</dbReference>
<dbReference type="PRINTS" id="PR01265">
    <property type="entry name" value="LINKMODULE"/>
</dbReference>
<dbReference type="SMART" id="SM00181">
    <property type="entry name" value="EGF"/>
    <property type="match status" value="2"/>
</dbReference>
<dbReference type="Pfam" id="PF00008">
    <property type="entry name" value="EGF"/>
    <property type="match status" value="2"/>
</dbReference>
<dbReference type="Gene3D" id="2.10.25.10">
    <property type="entry name" value="Laminin"/>
    <property type="match status" value="2"/>
</dbReference>
<dbReference type="InterPro" id="IPR016187">
    <property type="entry name" value="CTDL_fold"/>
</dbReference>
<dbReference type="FunFam" id="3.10.100.10:FF:000003">
    <property type="entry name" value="Versican core protein"/>
    <property type="match status" value="1"/>
</dbReference>
<dbReference type="Gene3D" id="3.10.100.10">
    <property type="entry name" value="Mannose-Binding Protein A, subunit A"/>
    <property type="match status" value="3"/>
</dbReference>
<evidence type="ECO:0000256" key="13">
    <source>
        <dbReference type="ARBA" id="ARBA00023180"/>
    </source>
</evidence>
<evidence type="ECO:0000256" key="9">
    <source>
        <dbReference type="ARBA" id="ARBA00022737"/>
    </source>
</evidence>
<keyword evidence="5 22" id="KW-0245">EGF-like domain</keyword>
<keyword evidence="11" id="KW-0654">Proteoglycan</keyword>
<evidence type="ECO:0000259" key="28">
    <source>
        <dbReference type="PROSITE" id="PS50041"/>
    </source>
</evidence>
<keyword evidence="15" id="KW-0373">Hyaluronic acid</keyword>
<dbReference type="FunFam" id="3.10.100.10:FF:000011">
    <property type="entry name" value="Aggrecan core protein"/>
    <property type="match status" value="1"/>
</dbReference>
<dbReference type="FunFam" id="2.10.70.10:FF:000003">
    <property type="entry name" value="Versican core protein"/>
    <property type="match status" value="1"/>
</dbReference>
<dbReference type="FunFam" id="2.60.40.10:FF:000361">
    <property type="entry name" value="versican core protein-like"/>
    <property type="match status" value="1"/>
</dbReference>
<dbReference type="PANTHER" id="PTHR22804">
    <property type="entry name" value="AGGRECAN/VERSICAN PROTEOGLYCAN"/>
    <property type="match status" value="1"/>
</dbReference>
<dbReference type="InterPro" id="IPR013106">
    <property type="entry name" value="Ig_V-set"/>
</dbReference>
<keyword evidence="3" id="KW-0964">Secreted</keyword>
<feature type="disulfide bond" evidence="24">
    <location>
        <begin position="292"/>
        <end position="313"/>
    </location>
</feature>
<dbReference type="RefSeq" id="XP_013912719.1">
    <property type="nucleotide sequence ID" value="XM_014057244.1"/>
</dbReference>
<comment type="subcellular location">
    <subcellularLocation>
        <location evidence="1">Cell projection</location>
        <location evidence="1">Cilium</location>
        <location evidence="1">Photoreceptor outer segment</location>
    </subcellularLocation>
    <subcellularLocation>
        <location evidence="2">Secreted</location>
        <location evidence="2">Extracellular space</location>
        <location evidence="2">Extracellular matrix</location>
        <location evidence="2">Interphotoreceptor matrix</location>
    </subcellularLocation>
</comment>
<evidence type="ECO:0000256" key="8">
    <source>
        <dbReference type="ARBA" id="ARBA00022734"/>
    </source>
</evidence>
<dbReference type="CDD" id="cd05901">
    <property type="entry name" value="Ig_Versican"/>
    <property type="match status" value="1"/>
</dbReference>
<dbReference type="SUPFAM" id="SSF56436">
    <property type="entry name" value="C-type lectin-like"/>
    <property type="match status" value="3"/>
</dbReference>
<evidence type="ECO:0000256" key="1">
    <source>
        <dbReference type="ARBA" id="ARBA00004504"/>
    </source>
</evidence>
<keyword evidence="9" id="KW-0677">Repeat</keyword>
<feature type="disulfide bond" evidence="22">
    <location>
        <begin position="2819"/>
        <end position="2828"/>
    </location>
</feature>
<evidence type="ECO:0000256" key="24">
    <source>
        <dbReference type="PROSITE-ProRule" id="PRU00323"/>
    </source>
</evidence>
<evidence type="ECO:0000256" key="3">
    <source>
        <dbReference type="ARBA" id="ARBA00022525"/>
    </source>
</evidence>
<dbReference type="InterPro" id="IPR018378">
    <property type="entry name" value="C-type_lectin_CS"/>
</dbReference>
<evidence type="ECO:0000256" key="22">
    <source>
        <dbReference type="PROSITE-ProRule" id="PRU00076"/>
    </source>
</evidence>
<dbReference type="PANTHER" id="PTHR22804:SF6">
    <property type="entry name" value="VERSICAN CORE PROTEIN"/>
    <property type="match status" value="1"/>
</dbReference>
<feature type="disulfide bond" evidence="23">
    <location>
        <begin position="3029"/>
        <end position="3056"/>
    </location>
</feature>
<sequence>MFKHFLWIYWTLSITCALHKVKVEKSPPVKGSLSGRATLPCFFSTLPTLPPSYHNVSEFLRIKWSKIEQDIGGKDLKETTVLVAQNGNIKIGQGYKGRVSVPSHPEDIGDASLTMVKLRASDAGVYRCDVMYGIEDTQDIVSLAVDGVVFHYRASSSRYTLNFKQAQEICLKNGAVIANPEQLKAAYEDGFEQCDAGWLADQSVRYPIRQPRVGCYGDMMGKEGVRSYGYRLSNETYDVYCYVGNINGDVFHVTSPNKVTFEEAQTLCEEQGAVLASVGDLHAAWRNGFDQCDYGWLADGSVRYPASVARIQCGGGLLGVRTLYRFENQTGFPYPDSKFDAYCFKRKENVTDFSMVELNIPLESGSAKSLTELNVIPPKTTLHPYVSSLTSEMVMVKQEKKEPRTINLSTLLPQTVTDVSDLSKMTQTETVLSDLVEITPTQDISDLHEASSESSVEQIEVAPIRISVDSVARNNLSVPLETKEETHIGIQPSKIPVEAKSDNKFTTVVIPKELLTSIYESVEEDKVILPDKKLITSSTISKVDKIPSSTTILDEKATDTPDSVATSFESKTMSTPAYSTGFEIPVLTPSDRISVVHSTDSVEKEEHTVASVVSGKMKDTVTFIPILRASDVSSGSEVSIGEGSMFGPESATKHMPFATNVNEVEGFFTSYGPEMSSHHHLITPTPDLQQETIETDAKYDWTNEENTTEQQPIFSISKEDYPEMVTEGIEIKQSFIVTDTTKTATPVAISEKDYSSSLISDTIENEISKGSGIVTTHTALTETITEVVPVIQQESVTRDLITQTLVTDPASPTVVPELYSLPEHDVAAEGSAYEINYTTTDTSPGIKIRDYDTVTQSELSPGIIDPKLIATGVPPIEPTTKSEHRSSLDKLVVPISREEAAPVTKKFDVGEVDTSTHSPEGSGIKEEDIGMEPISFSVSATSKPMVVTGIATTVGTAVDKIPPTSASKLLIIKTQPPLIDGGPDEDTNKDVLIIDESISPIKTTTDDDFTGKMVEPEIDTEYFTSSTITAVSQPTGPPTEVLESQEEPPATSEVATGLENESNIHVYVVAIPQNDTDSLPGLWDIFGYHIHHELDEPPLDESATEEPCTESPEDVADDILIVDPFFPEIYPLEEDESEEVDCENTTAITTPPPLQFINGKQQVTPAPKDIKAEEARSDQILAHSKNVNFLHINETNMVSDNEFLATIQPSESTGDTAATQKLRAEYDIVEEVFSGDPETTHKIHEIIYLHGQSLSDNNEKLIQSETEHLEDLTAQPESISSASPHTTNMELKEDPEQLILTASTQGWLPHSTTIYLDTGDDIVAQHDTSVPQENYNTNVRHNVLNSYINLLTTTSSTNLLNISEGSGAVQEDGYKSTSALIKPGIQEKHPSQEIFSDDGNPIPPKPSASQSPASLYKETMFIAEHSLLGSLTTDSITEIILSTTKSQINMEGDKEDSTSSMSLNMDNSTAFSTENLFNSNEYLTDNIRVVSEGSIAVTQTISPLKTKEITENRLSINEESGDGELWRKPNKEILLGGPTSQVVSIDSQFLDAGFGGIDSMTQATTQTSFPMRSEYESSKGKEIGSISSEPPLNHAIHTNHTMDVLEAELYGDATDTRIESQVSKNETYSQRASDKSEASVLLPFNDKSVVETNEEVITTITIQEQTNLFETSSMANISPAISVGMKLIPELIETDRTAQHSSSTAQDSIVVTNNITLQKGSSEFIVNEGMESLQLEDRKNISPTTFAKTIDLVEIGSGEESVNDTSSMKLQNYTSKEKEINSKLPLIEPGSGDVDSITYSSTKKPVSSEFLVQESKNQIKNKSEESSMVFQHPLVTTLNISSTTIVTLMNQNITGAFVNKSKMAQEMPNVLGTKASDKTSHLEGEIYYEEKRKIIETESVTQQSEISGTSKFNTHAKELQFDINSVTESLQKYPPSYDKTASTLLRNVEKEEWLEEKITPAKDSHTLPPPSTIYRPITTATHVPFLSKQDSKNELFLVHTTAPGNSATLKESSNALKLDTPYPKSSEELFSEEQHEEFERHNDDSKYEFKYPSKLEDNLSSASDETFPVLSIVHHETSTINWFISEQDQNKEKSYQGEQNVLAATDRTSQGKAWVFVKHENKTSASKLFIEPPSSGTIETPHATLLSKVSGAGNHDGSGEGSGWQDVIEKKSESFTQLPNWELPLLTRPPHYSDIENKGDTMDVSQKGPNTQTEKHEKTATSDSDISESFSYESSTNNIKDYEDLIPVAGFKKNYSEDISSFIDIIGTGHGVILDETTIIDVDNLKSNSNIEDIIDHTTKRPGRHSTYNIYTSAIKIQNTTPEMLIDDKITDNQGSSVGNKFIHSESILSDHTPTLEVGSGDIASFTTESEISQDPLKTSLLLPTLPLLVSSTISSPITSNENTRDVGDGIERTESEEMIQSKSEQPTPSDNQVVADESEITTMSGEGQVQMDKEKPVVLPSTLANMPLKTGHTLTTYQPEESTASNQLISQNVTKAKEISYEGMKIELTKSTETVMKNLLLTTQTPKLPVTVHLLNGVSEHPEEEVMQSSSSSSDSSKHGLPAPETFREVSADAAVTYKPALKDLSNNTAFPNVELENSFLESITTSHGHVQETKEMPKDATEKTTLFEEFISKDVIPSSFFHSDAEDLLEEETPEKVKELNQLDGNSADGSLLWIHSIPSSIPHESKTGGVFGADGEASVWPISPPPSADKTVKLQTVQPKSTTISSNLVNEYSGPGSISDSNKQTINTEDVNANELVTPPFLLLDVTNGSDFLIGQGEGSVEGSAIQIPGQDLCKSNPCLHGGTCYPRDSFYICTCMPGYSGDRCEIEIDECQSSPCRNGATCIDGVNTFACLCLPSYVGALCEKDTETCDYGWHKFQGQCYKYFAHRRTWDAAERECRLQGAHLTSILSQEEQLFVNRIGHDYQWIGLNDKMFENDFRWTDGNMLQYENWRPKQPDSFFSSGEDCVVIIWHENGQWNDVPCNYHLTYTCKKGTVACGQPPVVENANTFGKMKPRYEINSLIRYHCKDGFIQRHVPIIRCQGNGRWDLPKITCMNPSSFQRTYSKKYYYKNYSPGKVNSFNSSKHFHRWIRTWQDSRR</sequence>
<dbReference type="SUPFAM" id="SSF48726">
    <property type="entry name" value="Immunoglobulin"/>
    <property type="match status" value="1"/>
</dbReference>
<evidence type="ECO:0000256" key="17">
    <source>
        <dbReference type="ARBA" id="ARBA00043896"/>
    </source>
</evidence>
<feature type="region of interest" description="Disordered" evidence="25">
    <location>
        <begin position="1029"/>
        <end position="1051"/>
    </location>
</feature>
<dbReference type="PROSITE" id="PS00615">
    <property type="entry name" value="C_TYPE_LECTIN_1"/>
    <property type="match status" value="1"/>
</dbReference>
<dbReference type="Pfam" id="PF07686">
    <property type="entry name" value="V-set"/>
    <property type="match status" value="1"/>
</dbReference>
<dbReference type="InterPro" id="IPR013783">
    <property type="entry name" value="Ig-like_fold"/>
</dbReference>
<dbReference type="InterPro" id="IPR018097">
    <property type="entry name" value="EGF_Ca-bd_CS"/>
</dbReference>
<evidence type="ECO:0000256" key="4">
    <source>
        <dbReference type="ARBA" id="ARBA00022530"/>
    </source>
</evidence>
<dbReference type="SUPFAM" id="SSF57535">
    <property type="entry name" value="Complement control module/SCR domain"/>
    <property type="match status" value="1"/>
</dbReference>
<feature type="region of interest" description="Disordered" evidence="25">
    <location>
        <begin position="2017"/>
        <end position="2044"/>
    </location>
</feature>
<dbReference type="CDD" id="cd03520">
    <property type="entry name" value="Link_domain_CSPGs_modules_2_4"/>
    <property type="match status" value="1"/>
</dbReference>
<evidence type="ECO:0000256" key="21">
    <source>
        <dbReference type="ARBA" id="ARBA00044266"/>
    </source>
</evidence>
<feature type="domain" description="Link" evidence="31">
    <location>
        <begin position="148"/>
        <end position="243"/>
    </location>
</feature>
<feature type="signal peptide" evidence="26">
    <location>
        <begin position="1"/>
        <end position="17"/>
    </location>
</feature>
<dbReference type="FunFam" id="3.10.100.10:FF:000002">
    <property type="entry name" value="Hyaluronan proteoglycan link protein 1"/>
    <property type="match status" value="1"/>
</dbReference>
<keyword evidence="7 26" id="KW-0732">Signal</keyword>
<feature type="chain" id="PRO_5026900806" description="Versican core protein" evidence="26">
    <location>
        <begin position="18"/>
        <end position="3101"/>
    </location>
</feature>
<dbReference type="SMART" id="SM00032">
    <property type="entry name" value="CCP"/>
    <property type="match status" value="1"/>
</dbReference>
<dbReference type="GO" id="GO:0007155">
    <property type="term" value="P:cell adhesion"/>
    <property type="evidence" value="ECO:0007669"/>
    <property type="project" value="InterPro"/>
</dbReference>
<dbReference type="PROSITE" id="PS01187">
    <property type="entry name" value="EGF_CA"/>
    <property type="match status" value="1"/>
</dbReference>
<dbReference type="GO" id="GO:0001750">
    <property type="term" value="C:photoreceptor outer segment"/>
    <property type="evidence" value="ECO:0007669"/>
    <property type="project" value="UniProtKB-SubCell"/>
</dbReference>
<keyword evidence="16" id="KW-0393">Immunoglobulin domain</keyword>
<keyword evidence="8" id="KW-0430">Lectin</keyword>
<evidence type="ECO:0000259" key="29">
    <source>
        <dbReference type="PROSITE" id="PS50835"/>
    </source>
</evidence>
<dbReference type="Pfam" id="PF00059">
    <property type="entry name" value="Lectin_C"/>
    <property type="match status" value="1"/>
</dbReference>
<feature type="domain" description="EGF-like" evidence="27">
    <location>
        <begin position="2831"/>
        <end position="2867"/>
    </location>
</feature>
<dbReference type="GO" id="GO:0030246">
    <property type="term" value="F:carbohydrate binding"/>
    <property type="evidence" value="ECO:0007669"/>
    <property type="project" value="UniProtKB-KW"/>
</dbReference>
<dbReference type="InterPro" id="IPR050691">
    <property type="entry name" value="Hyaluronan_bind_Proteoglycan"/>
</dbReference>
<evidence type="ECO:0000256" key="15">
    <source>
        <dbReference type="ARBA" id="ARBA00023290"/>
    </source>
</evidence>
<dbReference type="Gene3D" id="2.10.70.10">
    <property type="entry name" value="Complement Module, domain 1"/>
    <property type="match status" value="1"/>
</dbReference>
<feature type="disulfide bond" evidence="23">
    <location>
        <begin position="3000"/>
        <end position="3043"/>
    </location>
</feature>
<dbReference type="Gene3D" id="2.60.40.10">
    <property type="entry name" value="Immunoglobulins"/>
    <property type="match status" value="1"/>
</dbReference>
<organism evidence="32 33">
    <name type="scientific">Thamnophis sirtalis</name>
    <dbReference type="NCBI Taxonomy" id="35019"/>
    <lineage>
        <taxon>Eukaryota</taxon>
        <taxon>Metazoa</taxon>
        <taxon>Chordata</taxon>
        <taxon>Craniata</taxon>
        <taxon>Vertebrata</taxon>
        <taxon>Euteleostomi</taxon>
        <taxon>Lepidosauria</taxon>
        <taxon>Squamata</taxon>
        <taxon>Bifurcata</taxon>
        <taxon>Unidentata</taxon>
        <taxon>Episquamata</taxon>
        <taxon>Toxicofera</taxon>
        <taxon>Serpentes</taxon>
        <taxon>Colubroidea</taxon>
        <taxon>Colubridae</taxon>
        <taxon>Natricinae</taxon>
        <taxon>Thamnophis</taxon>
    </lineage>
</organism>
<dbReference type="OrthoDB" id="9905227at2759"/>
<evidence type="ECO:0000256" key="20">
    <source>
        <dbReference type="ARBA" id="ARBA00044263"/>
    </source>
</evidence>
<evidence type="ECO:0000313" key="32">
    <source>
        <dbReference type="Proteomes" id="UP000504617"/>
    </source>
</evidence>
<dbReference type="InterPro" id="IPR000742">
    <property type="entry name" value="EGF"/>
</dbReference>
<keyword evidence="13" id="KW-0325">Glycoprotein</keyword>
<feature type="disulfide bond" evidence="22">
    <location>
        <begin position="2857"/>
        <end position="2866"/>
    </location>
</feature>
<proteinExistence type="predicted"/>
<name>A0A6I9XAT8_9SAUR</name>
<dbReference type="GO" id="GO:0007417">
    <property type="term" value="P:central nervous system development"/>
    <property type="evidence" value="ECO:0007669"/>
    <property type="project" value="TreeGrafter"/>
</dbReference>
<evidence type="ECO:0000256" key="12">
    <source>
        <dbReference type="ARBA" id="ARBA00023157"/>
    </source>
</evidence>
<dbReference type="CTD" id="1462"/>
<dbReference type="FunFam" id="2.10.25.10:FF:000195">
    <property type="entry name" value="versican core protein-like"/>
    <property type="match status" value="1"/>
</dbReference>
<reference evidence="33" key="1">
    <citation type="submission" date="2025-08" db="UniProtKB">
        <authorList>
            <consortium name="RefSeq"/>
        </authorList>
    </citation>
    <scope>IDENTIFICATION</scope>
    <source>
        <tissue evidence="33">Skeletal muscle</tissue>
    </source>
</reference>
<dbReference type="InterPro" id="IPR001881">
    <property type="entry name" value="EGF-like_Ca-bd_dom"/>
</dbReference>
<evidence type="ECO:0000259" key="27">
    <source>
        <dbReference type="PROSITE" id="PS50026"/>
    </source>
</evidence>
<evidence type="ECO:0000256" key="5">
    <source>
        <dbReference type="ARBA" id="ARBA00022536"/>
    </source>
</evidence>
<evidence type="ECO:0000256" key="23">
    <source>
        <dbReference type="PROSITE-ProRule" id="PRU00302"/>
    </source>
</evidence>
<dbReference type="InterPro" id="IPR000436">
    <property type="entry name" value="Sushi_SCR_CCP_dom"/>
</dbReference>
<dbReference type="InterPro" id="IPR000538">
    <property type="entry name" value="Link_dom"/>
</dbReference>
<keyword evidence="6 23" id="KW-0768">Sushi</keyword>
<dbReference type="CDD" id="cd00054">
    <property type="entry name" value="EGF_CA"/>
    <property type="match status" value="2"/>
</dbReference>
<evidence type="ECO:0000256" key="6">
    <source>
        <dbReference type="ARBA" id="ARBA00022659"/>
    </source>
</evidence>
<feature type="domain" description="Sushi" evidence="30">
    <location>
        <begin position="2998"/>
        <end position="3058"/>
    </location>
</feature>
<evidence type="ECO:0000313" key="33">
    <source>
        <dbReference type="RefSeq" id="XP_013912719.1"/>
    </source>
</evidence>
<dbReference type="PROSITE" id="PS01241">
    <property type="entry name" value="LINK_1"/>
    <property type="match status" value="2"/>
</dbReference>
<dbReference type="GO" id="GO:0045202">
    <property type="term" value="C:synapse"/>
    <property type="evidence" value="ECO:0007669"/>
    <property type="project" value="TreeGrafter"/>
</dbReference>
<dbReference type="InterPro" id="IPR001304">
    <property type="entry name" value="C-type_lectin-like"/>
</dbReference>
<evidence type="ECO:0000256" key="2">
    <source>
        <dbReference type="ARBA" id="ARBA00004593"/>
    </source>
</evidence>
<dbReference type="GO" id="GO:0002052">
    <property type="term" value="P:positive regulation of neuroblast proliferation"/>
    <property type="evidence" value="ECO:0007669"/>
    <property type="project" value="TreeGrafter"/>
</dbReference>
<dbReference type="PROSITE" id="PS50026">
    <property type="entry name" value="EGF_3"/>
    <property type="match status" value="2"/>
</dbReference>
<evidence type="ECO:0000256" key="14">
    <source>
        <dbReference type="ARBA" id="ARBA00023273"/>
    </source>
</evidence>
<dbReference type="SMART" id="SM00445">
    <property type="entry name" value="LINK"/>
    <property type="match status" value="2"/>
</dbReference>
<evidence type="ECO:0000259" key="31">
    <source>
        <dbReference type="PROSITE" id="PS50963"/>
    </source>
</evidence>
<dbReference type="Pfam" id="PF00193">
    <property type="entry name" value="Xlink"/>
    <property type="match status" value="2"/>
</dbReference>
<feature type="region of interest" description="Disordered" evidence="25">
    <location>
        <begin position="2191"/>
        <end position="2232"/>
    </location>
</feature>
<feature type="domain" description="Ig-like" evidence="29">
    <location>
        <begin position="30"/>
        <end position="144"/>
    </location>
</feature>
<evidence type="ECO:0000259" key="30">
    <source>
        <dbReference type="PROSITE" id="PS50923"/>
    </source>
</evidence>
<dbReference type="CDD" id="cd03517">
    <property type="entry name" value="Link_domain_CSPGs_modules_1_3"/>
    <property type="match status" value="1"/>
</dbReference>
<keyword evidence="32" id="KW-1185">Reference proteome</keyword>
<dbReference type="PROSITE" id="PS50835">
    <property type="entry name" value="IG_LIKE"/>
    <property type="match status" value="1"/>
</dbReference>
<feature type="domain" description="C-type lectin" evidence="28">
    <location>
        <begin position="2880"/>
        <end position="2994"/>
    </location>
</feature>
<dbReference type="SMART" id="SM00034">
    <property type="entry name" value="CLECT"/>
    <property type="match status" value="1"/>
</dbReference>
<dbReference type="InterPro" id="IPR003599">
    <property type="entry name" value="Ig_sub"/>
</dbReference>
<dbReference type="InterPro" id="IPR033987">
    <property type="entry name" value="CSPG_CTLD"/>
</dbReference>
<comment type="function">
    <text evidence="17">May play a role in intercellular signaling and in connecting cells with the extracellular matrix. May take part in the regulation of cell motility, growth and differentiation. Binds hyaluronic acid.</text>
</comment>
<dbReference type="InterPro" id="IPR016186">
    <property type="entry name" value="C-type_lectin-like/link_sf"/>
</dbReference>
<feature type="compositionally biased region" description="Low complexity" evidence="25">
    <location>
        <begin position="2222"/>
        <end position="2232"/>
    </location>
</feature>
<feature type="compositionally biased region" description="Polar residues" evidence="25">
    <location>
        <begin position="2203"/>
        <end position="2212"/>
    </location>
</feature>
<feature type="region of interest" description="Disordered" evidence="25">
    <location>
        <begin position="2542"/>
        <end position="2564"/>
    </location>
</feature>
<evidence type="ECO:0000256" key="10">
    <source>
        <dbReference type="ARBA" id="ARBA00022837"/>
    </source>
</evidence>
<dbReference type="InterPro" id="IPR007110">
    <property type="entry name" value="Ig-like_dom"/>
</dbReference>
<dbReference type="PROSITE" id="PS50963">
    <property type="entry name" value="LINK_2"/>
    <property type="match status" value="2"/>
</dbReference>
<dbReference type="SMART" id="SM00179">
    <property type="entry name" value="EGF_CA"/>
    <property type="match status" value="2"/>
</dbReference>
<feature type="domain" description="EGF-like" evidence="27">
    <location>
        <begin position="2793"/>
        <end position="2829"/>
    </location>
</feature>
<dbReference type="GO" id="GO:0072534">
    <property type="term" value="C:perineuronal net"/>
    <property type="evidence" value="ECO:0007669"/>
    <property type="project" value="TreeGrafter"/>
</dbReference>
<dbReference type="PROSITE" id="PS01186">
    <property type="entry name" value="EGF_2"/>
    <property type="match status" value="1"/>
</dbReference>
<dbReference type="PROSITE" id="PS50041">
    <property type="entry name" value="C_TYPE_LECTIN_2"/>
    <property type="match status" value="1"/>
</dbReference>
<gene>
    <name evidence="33" type="primary">VCAN</name>
</gene>
<evidence type="ECO:0000256" key="25">
    <source>
        <dbReference type="SAM" id="MobiDB-lite"/>
    </source>
</evidence>
<dbReference type="KEGG" id="tsr:106541725"/>
<dbReference type="GO" id="GO:0005615">
    <property type="term" value="C:extracellular space"/>
    <property type="evidence" value="ECO:0007669"/>
    <property type="project" value="TreeGrafter"/>
</dbReference>
<evidence type="ECO:0000256" key="16">
    <source>
        <dbReference type="ARBA" id="ARBA00023319"/>
    </source>
</evidence>
<evidence type="ECO:0000256" key="7">
    <source>
        <dbReference type="ARBA" id="ARBA00022729"/>
    </source>
</evidence>
<evidence type="ECO:0000256" key="26">
    <source>
        <dbReference type="SAM" id="SignalP"/>
    </source>
</evidence>
<dbReference type="PROSITE" id="PS50923">
    <property type="entry name" value="SUSHI"/>
    <property type="match status" value="1"/>
</dbReference>
<comment type="caution">
    <text evidence="22">Lacks conserved residue(s) required for the propagation of feature annotation.</text>
</comment>
<evidence type="ECO:0000256" key="18">
    <source>
        <dbReference type="ARBA" id="ARBA00044099"/>
    </source>
</evidence>
<dbReference type="SUPFAM" id="SSF57196">
    <property type="entry name" value="EGF/Laminin"/>
    <property type="match status" value="1"/>
</dbReference>
<keyword evidence="12 22" id="KW-1015">Disulfide bond</keyword>
<feature type="compositionally biased region" description="Basic and acidic residues" evidence="25">
    <location>
        <begin position="2191"/>
        <end position="2201"/>
    </location>
</feature>
<dbReference type="CDD" id="cd03588">
    <property type="entry name" value="CLECT_CSPGs"/>
    <property type="match status" value="1"/>
</dbReference>
<dbReference type="InterPro" id="IPR000152">
    <property type="entry name" value="EGF-type_Asp/Asn_hydroxyl_site"/>
</dbReference>
<dbReference type="CDD" id="cd00033">
    <property type="entry name" value="CCP"/>
    <property type="match status" value="1"/>
</dbReference>
<dbReference type="PROSITE" id="PS00010">
    <property type="entry name" value="ASX_HYDROXYL"/>
    <property type="match status" value="1"/>
</dbReference>
<dbReference type="InterPro" id="IPR036179">
    <property type="entry name" value="Ig-like_dom_sf"/>
</dbReference>
<dbReference type="GO" id="GO:0005509">
    <property type="term" value="F:calcium ion binding"/>
    <property type="evidence" value="ECO:0007669"/>
    <property type="project" value="InterPro"/>
</dbReference>
<protein>
    <recommendedName>
        <fullName evidence="18">Versican core protein</fullName>
    </recommendedName>
    <alternativeName>
        <fullName evidence="19">Chondroitin sulfate proteoglycan core protein 2</fullName>
    </alternativeName>
    <alternativeName>
        <fullName evidence="20">Large fibroblast proteoglycan</fullName>
    </alternativeName>
    <alternativeName>
        <fullName evidence="21">PG-M</fullName>
    </alternativeName>
</protein>
<dbReference type="FunFam" id="2.10.25.10:FF:000006">
    <property type="entry name" value="Versican core protein-like isoform 1"/>
    <property type="match status" value="1"/>
</dbReference>
<feature type="domain" description="Link" evidence="31">
    <location>
        <begin position="249"/>
        <end position="345"/>
    </location>
</feature>
<dbReference type="Proteomes" id="UP000504617">
    <property type="component" value="Unplaced"/>
</dbReference>
<dbReference type="InterPro" id="IPR035976">
    <property type="entry name" value="Sushi/SCR/CCP_sf"/>
</dbReference>
<accession>A0A6I9XAT8</accession>
<dbReference type="SMART" id="SM00406">
    <property type="entry name" value="IGv"/>
    <property type="match status" value="1"/>
</dbReference>
<keyword evidence="10" id="KW-0106">Calcium</keyword>
<feature type="disulfide bond" evidence="24">
    <location>
        <begin position="194"/>
        <end position="215"/>
    </location>
</feature>
<dbReference type="PROSITE" id="PS00022">
    <property type="entry name" value="EGF_1"/>
    <property type="match status" value="2"/>
</dbReference>
<dbReference type="Pfam" id="PF00084">
    <property type="entry name" value="Sushi"/>
    <property type="match status" value="1"/>
</dbReference>
<dbReference type="GO" id="GO:0001501">
    <property type="term" value="P:skeletal system development"/>
    <property type="evidence" value="ECO:0007669"/>
    <property type="project" value="TreeGrafter"/>
</dbReference>
<keyword evidence="14" id="KW-0966">Cell projection</keyword>
<dbReference type="GeneID" id="106541725"/>
<keyword evidence="4" id="KW-0272">Extracellular matrix</keyword>
<dbReference type="GO" id="GO:0005540">
    <property type="term" value="F:hyaluronic acid binding"/>
    <property type="evidence" value="ECO:0007669"/>
    <property type="project" value="UniProtKB-KW"/>
</dbReference>
<evidence type="ECO:0000256" key="19">
    <source>
        <dbReference type="ARBA" id="ARBA00044230"/>
    </source>
</evidence>
<dbReference type="GO" id="GO:0033165">
    <property type="term" value="C:interphotoreceptor matrix"/>
    <property type="evidence" value="ECO:0007669"/>
    <property type="project" value="UniProtKB-SubCell"/>
</dbReference>
<evidence type="ECO:0000256" key="11">
    <source>
        <dbReference type="ARBA" id="ARBA00022974"/>
    </source>
</evidence>